<gene>
    <name evidence="4" type="ORF">BN112_2864</name>
</gene>
<dbReference type="HOGENOM" id="CLU_027128_4_3_4"/>
<evidence type="ECO:0000313" key="4">
    <source>
        <dbReference type="EMBL" id="CCJ54781.1"/>
    </source>
</evidence>
<dbReference type="InterPro" id="IPR051010">
    <property type="entry name" value="BCAA_transport"/>
</dbReference>
<dbReference type="Proteomes" id="UP000007564">
    <property type="component" value="Chromosome"/>
</dbReference>
<dbReference type="PANTHER" id="PTHR30483">
    <property type="entry name" value="LEUCINE-SPECIFIC-BINDING PROTEIN"/>
    <property type="match status" value="1"/>
</dbReference>
<dbReference type="CDD" id="cd06340">
    <property type="entry name" value="PBP1_ABC_ligand_binding-like"/>
    <property type="match status" value="1"/>
</dbReference>
<dbReference type="InterPro" id="IPR028082">
    <property type="entry name" value="Peripla_BP_I"/>
</dbReference>
<dbReference type="InterPro" id="IPR028081">
    <property type="entry name" value="Leu-bd"/>
</dbReference>
<dbReference type="PANTHER" id="PTHR30483:SF37">
    <property type="entry name" value="ABC TRANSPORTER SUBSTRATE-BINDING PROTEIN"/>
    <property type="match status" value="1"/>
</dbReference>
<dbReference type="InterPro" id="IPR006311">
    <property type="entry name" value="TAT_signal"/>
</dbReference>
<dbReference type="SUPFAM" id="SSF53822">
    <property type="entry name" value="Periplasmic binding protein-like I"/>
    <property type="match status" value="1"/>
</dbReference>
<comment type="similarity">
    <text evidence="1">Belongs to the leucine-binding protein family.</text>
</comment>
<evidence type="ECO:0000256" key="2">
    <source>
        <dbReference type="ARBA" id="ARBA00022729"/>
    </source>
</evidence>
<evidence type="ECO:0000259" key="3">
    <source>
        <dbReference type="Pfam" id="PF13458"/>
    </source>
</evidence>
<proteinExistence type="inferred from homology"/>
<dbReference type="GeneID" id="93202318"/>
<evidence type="ECO:0000256" key="1">
    <source>
        <dbReference type="ARBA" id="ARBA00010062"/>
    </source>
</evidence>
<feature type="domain" description="Leucine-binding protein" evidence="3">
    <location>
        <begin position="47"/>
        <end position="376"/>
    </location>
</feature>
<name>A0A0C6P4Q6_BORBO</name>
<protein>
    <recommendedName>
        <fullName evidence="3">Leucine-binding protein domain-containing protein</fullName>
    </recommendedName>
</protein>
<sequence>MRDKSPDGHRPVDAQVNQTRRRLTLGTGGLAAAMAFPAIVRAQPKRIPIAVVAGLTGRAGPWGIPVNDAVRLAVEQINASGGIKSKGGAQIDLISVDHQSNPQMAGTQTERVIQVNNVLAVIGNVTSGATMVGSAVAEKSRTPMVSTDLGDSLTQRGMKYFFRIGAKASHLAATAVDFSEAMIKATGTKPRKVATMADDSTFSQDAIQGAIARIKKTDWDVQENVSFPAGKVSDFLPVLQRLKLSGVDLIFHALFAPDGIQIMRAMKTLNYDLMASVHIAGAPYTPEYVENLKKDAAFVTDAVGFVPELVANNPLLANYANAYKAKYRRDLDDQASLAVTCVGALYDALERAPDLSREALTEALRATDLQAGGNPFVLRDGVKFDQAGDNVRAKGLVMQLLDGQQRIVYPADIATTKPVWPMPPWSKRT</sequence>
<dbReference type="SMR" id="A0A0C6P4Q6"/>
<dbReference type="KEGG" id="bbh:BN112_2864"/>
<dbReference type="Gene3D" id="3.40.50.2300">
    <property type="match status" value="2"/>
</dbReference>
<dbReference type="RefSeq" id="WP_003807943.1">
    <property type="nucleotide sequence ID" value="NC_019382.1"/>
</dbReference>
<accession>A0A0C6P4Q6</accession>
<reference evidence="4 5" key="1">
    <citation type="journal article" date="2012" name="BMC Genomics">
        <title>Comparative genomics of the classical Bordetella subspecies: the evolution and exchange of virulence-associated diversity amongst closely related pathogens.</title>
        <authorList>
            <person name="Park J."/>
            <person name="Zhang Y."/>
            <person name="Buboltz A.M."/>
            <person name="Zhang X."/>
            <person name="Schuster S.C."/>
            <person name="Ahuja U."/>
            <person name="Liu M."/>
            <person name="Miller J.F."/>
            <person name="Sebaihia M."/>
            <person name="Bentley S.D."/>
            <person name="Parkhill J."/>
            <person name="Harvill E.T."/>
        </authorList>
    </citation>
    <scope>NUCLEOTIDE SEQUENCE [LARGE SCALE GENOMIC DNA]</scope>
    <source>
        <strain evidence="4 5">253</strain>
    </source>
</reference>
<evidence type="ECO:0000313" key="5">
    <source>
        <dbReference type="Proteomes" id="UP000007564"/>
    </source>
</evidence>
<dbReference type="EMBL" id="HE965806">
    <property type="protein sequence ID" value="CCJ54781.1"/>
    <property type="molecule type" value="Genomic_DNA"/>
</dbReference>
<dbReference type="PROSITE" id="PS51318">
    <property type="entry name" value="TAT"/>
    <property type="match status" value="1"/>
</dbReference>
<dbReference type="AlphaFoldDB" id="A0A0C6P4Q6"/>
<dbReference type="OrthoDB" id="9783240at2"/>
<keyword evidence="2" id="KW-0732">Signal</keyword>
<organism evidence="4 5">
    <name type="scientific">Bordetella bronchiseptica 253</name>
    <dbReference type="NCBI Taxonomy" id="568707"/>
    <lineage>
        <taxon>Bacteria</taxon>
        <taxon>Pseudomonadati</taxon>
        <taxon>Pseudomonadota</taxon>
        <taxon>Betaproteobacteria</taxon>
        <taxon>Burkholderiales</taxon>
        <taxon>Alcaligenaceae</taxon>
        <taxon>Bordetella</taxon>
    </lineage>
</organism>
<dbReference type="Pfam" id="PF13458">
    <property type="entry name" value="Peripla_BP_6"/>
    <property type="match status" value="1"/>
</dbReference>